<dbReference type="AlphaFoldDB" id="A0A5B8VIW7"/>
<organism evidence="1 2">
    <name type="scientific">Panacibacter ginsenosidivorans</name>
    <dbReference type="NCBI Taxonomy" id="1813871"/>
    <lineage>
        <taxon>Bacteria</taxon>
        <taxon>Pseudomonadati</taxon>
        <taxon>Bacteroidota</taxon>
        <taxon>Chitinophagia</taxon>
        <taxon>Chitinophagales</taxon>
        <taxon>Chitinophagaceae</taxon>
        <taxon>Panacibacter</taxon>
    </lineage>
</organism>
<sequence>MSNRFTDALFQLVRSLEKAEKRHFKLYIKRSSAKEDLKIIQLFDAMDKMQDYDEKLLIKRLSPVSKPQLANLKVHLYKELLGSLRLLKTSDNIDLQLSEHLDHARILYNKGLKLQSLKILEKAKELAKTNHKFNYLAQVISLEKKIETLHITRSSLEKTEQLAIEAKDISRHIDRVSQLSNLALLLYRWYVKNGHARHGQDVKAINEFFKSSLPKHTETITDFYELLYLYQSYSWYAFIKQDFLMYYRYSQKWINLFEDEPSMKSVETGHFIKGMHNLLNAHFDLRNFEQFQITLKKFEAFAQTPAANLHDNFRIHTFIYIYSAKINWHLMTGTFKDGLTIIPYIEEKLDEYGLYIDRHRILVFNYKIASLYFGSGEYSKSIDYLHRIITDNADLRIDLQCYARLLHLMAHYEMGNDDIIESLMKSVYRFMAKMKNLTVVEEEMFRFVRNSFSLSNKQLKPELEKFLHKIKHLEKNRFETRAFAYLDVISWVEGKVYNKTMSDIIHEKYISGRKRQYRQIVA</sequence>
<dbReference type="OrthoDB" id="714416at2"/>
<dbReference type="KEGG" id="pgin:FRZ67_14555"/>
<dbReference type="EMBL" id="CP042435">
    <property type="protein sequence ID" value="QEC70238.1"/>
    <property type="molecule type" value="Genomic_DNA"/>
</dbReference>
<reference evidence="1 2" key="1">
    <citation type="journal article" date="2016" name="Int. J. Syst. Evol. Microbiol.">
        <title>Panacibacter ginsenosidivorans gen. nov., sp. nov., with ginsenoside converting activity isolated from soil of a ginseng field.</title>
        <authorList>
            <person name="Siddiqi M.Z."/>
            <person name="Muhammad Shafi S."/>
            <person name="Choi K.D."/>
            <person name="Im W.T."/>
        </authorList>
    </citation>
    <scope>NUCLEOTIDE SEQUENCE [LARGE SCALE GENOMIC DNA]</scope>
    <source>
        <strain evidence="1 2">Gsoil1550</strain>
    </source>
</reference>
<dbReference type="Proteomes" id="UP000321533">
    <property type="component" value="Chromosome"/>
</dbReference>
<evidence type="ECO:0000313" key="1">
    <source>
        <dbReference type="EMBL" id="QEC70238.1"/>
    </source>
</evidence>
<name>A0A5B8VIW7_9BACT</name>
<evidence type="ECO:0000313" key="2">
    <source>
        <dbReference type="Proteomes" id="UP000321533"/>
    </source>
</evidence>
<protein>
    <submittedName>
        <fullName evidence="1">Uncharacterized protein</fullName>
    </submittedName>
</protein>
<keyword evidence="2" id="KW-1185">Reference proteome</keyword>
<gene>
    <name evidence="1" type="ORF">FRZ67_14555</name>
</gene>
<proteinExistence type="predicted"/>
<accession>A0A5B8VIW7</accession>